<dbReference type="GO" id="GO:0022857">
    <property type="term" value="F:transmembrane transporter activity"/>
    <property type="evidence" value="ECO:0007669"/>
    <property type="project" value="InterPro"/>
</dbReference>
<feature type="transmembrane region" description="Helical" evidence="7">
    <location>
        <begin position="132"/>
        <end position="153"/>
    </location>
</feature>
<dbReference type="InterPro" id="IPR011701">
    <property type="entry name" value="MFS"/>
</dbReference>
<evidence type="ECO:0000256" key="2">
    <source>
        <dbReference type="ARBA" id="ARBA00022448"/>
    </source>
</evidence>
<proteinExistence type="predicted"/>
<feature type="transmembrane region" description="Helical" evidence="7">
    <location>
        <begin position="192"/>
        <end position="211"/>
    </location>
</feature>
<dbReference type="GO" id="GO:0005886">
    <property type="term" value="C:plasma membrane"/>
    <property type="evidence" value="ECO:0007669"/>
    <property type="project" value="UniProtKB-SubCell"/>
</dbReference>
<feature type="transmembrane region" description="Helical" evidence="7">
    <location>
        <begin position="43"/>
        <end position="61"/>
    </location>
</feature>
<feature type="transmembrane region" description="Helical" evidence="7">
    <location>
        <begin position="342"/>
        <end position="361"/>
    </location>
</feature>
<dbReference type="AlphaFoldDB" id="U7UF85"/>
<dbReference type="PANTHER" id="PTHR42718">
    <property type="entry name" value="MAJOR FACILITATOR SUPERFAMILY MULTIDRUG TRANSPORTER MFSC"/>
    <property type="match status" value="1"/>
</dbReference>
<evidence type="ECO:0000256" key="4">
    <source>
        <dbReference type="ARBA" id="ARBA00022692"/>
    </source>
</evidence>
<dbReference type="SUPFAM" id="SSF103473">
    <property type="entry name" value="MFS general substrate transporter"/>
    <property type="match status" value="1"/>
</dbReference>
<dbReference type="STRING" id="1111454.HMPREF1250_0640"/>
<keyword evidence="2" id="KW-0813">Transport</keyword>
<dbReference type="EMBL" id="AWXA01000048">
    <property type="protein sequence ID" value="ERT58010.1"/>
    <property type="molecule type" value="Genomic_DNA"/>
</dbReference>
<evidence type="ECO:0000256" key="3">
    <source>
        <dbReference type="ARBA" id="ARBA00022475"/>
    </source>
</evidence>
<keyword evidence="3" id="KW-1003">Cell membrane</keyword>
<dbReference type="RefSeq" id="WP_023054245.1">
    <property type="nucleotide sequence ID" value="NZ_AWXA01000048.1"/>
</dbReference>
<protein>
    <submittedName>
        <fullName evidence="9">Transporter, major facilitator family protein</fullName>
    </submittedName>
</protein>
<dbReference type="InterPro" id="IPR036259">
    <property type="entry name" value="MFS_trans_sf"/>
</dbReference>
<sequence length="448" mass="47455">MSDEKRVSLAIYITAFIGSYLSTAINIAIPAISSEFSAPADTLGWVVTSFLIASAAFLLPFGKLADLKGRRKTYTVSLAVFALSTLTAAASFSIEWLIICRIVQGTALTAIYVTYMPILLAVTDEAHYGRRLGIAVSLTYLGLSCGPVAGGFLTQFSGWRSIFILAFAFQLSSLFLLFPVRAEWYSRTVPYVNFPGSVLAVTSITFFLYGLSHISESYVPCGAGILLLALFILHEKRCAYPLLPLFLFRNLTFTMSNAAALIQYNATYGISFLLSLYLQLVLQLTPLSSGLILLIQPLLMAALSTKAGDLADRYGPRLIASIGIAVTTAGLSAFAFTAAPTVAMTAANLILIGIGAALFGAPNNSAIMGAVPVDHRGTASGVLALVRNCGQAMSMAIVTFIFHATAGTAAYGVAVAATVRSSFLIFTGLCALAVFASLCRGKKSPRVD</sequence>
<evidence type="ECO:0000256" key="5">
    <source>
        <dbReference type="ARBA" id="ARBA00022989"/>
    </source>
</evidence>
<comment type="caution">
    <text evidence="9">The sequence shown here is derived from an EMBL/GenBank/DDBJ whole genome shotgun (WGS) entry which is preliminary data.</text>
</comment>
<keyword evidence="10" id="KW-1185">Reference proteome</keyword>
<dbReference type="PRINTS" id="PR01036">
    <property type="entry name" value="TCRTETB"/>
</dbReference>
<gene>
    <name evidence="9" type="ORF">HMPREF1250_0640</name>
</gene>
<dbReference type="CDD" id="cd17321">
    <property type="entry name" value="MFS_MMR_MDR_like"/>
    <property type="match status" value="1"/>
</dbReference>
<dbReference type="PANTHER" id="PTHR42718:SF46">
    <property type="entry name" value="BLR6921 PROTEIN"/>
    <property type="match status" value="1"/>
</dbReference>
<dbReference type="PATRIC" id="fig|1111454.3.peg.1757"/>
<organism evidence="9 10">
    <name type="scientific">Megasphaera vaginalis</name>
    <name type="common">ex Srinivasan et al. 2021</name>
    <dbReference type="NCBI Taxonomy" id="1111454"/>
    <lineage>
        <taxon>Bacteria</taxon>
        <taxon>Bacillati</taxon>
        <taxon>Bacillota</taxon>
        <taxon>Negativicutes</taxon>
        <taxon>Veillonellales</taxon>
        <taxon>Veillonellaceae</taxon>
        <taxon>Megasphaera</taxon>
    </lineage>
</organism>
<feature type="transmembrane region" description="Helical" evidence="7">
    <location>
        <begin position="423"/>
        <end position="439"/>
    </location>
</feature>
<evidence type="ECO:0000256" key="7">
    <source>
        <dbReference type="SAM" id="Phobius"/>
    </source>
</evidence>
<evidence type="ECO:0000256" key="6">
    <source>
        <dbReference type="ARBA" id="ARBA00023136"/>
    </source>
</evidence>
<dbReference type="InterPro" id="IPR020846">
    <property type="entry name" value="MFS_dom"/>
</dbReference>
<dbReference type="OrthoDB" id="102502at2"/>
<dbReference type="Gene3D" id="1.20.1250.20">
    <property type="entry name" value="MFS general substrate transporter like domains"/>
    <property type="match status" value="1"/>
</dbReference>
<reference evidence="9 10" key="1">
    <citation type="submission" date="2013-09" db="EMBL/GenBank/DDBJ databases">
        <authorList>
            <person name="Durkin A.S."/>
            <person name="Haft D.R."/>
            <person name="McCorrison J."/>
            <person name="Torralba M."/>
            <person name="Gillis M."/>
            <person name="Haft D.H."/>
            <person name="Methe B."/>
            <person name="Sutton G."/>
            <person name="Nelson K.E."/>
        </authorList>
    </citation>
    <scope>NUCLEOTIDE SEQUENCE [LARGE SCALE GENOMIC DNA]</scope>
    <source>
        <strain evidence="9 10">BV3C16-1</strain>
    </source>
</reference>
<dbReference type="Pfam" id="PF07690">
    <property type="entry name" value="MFS_1"/>
    <property type="match status" value="2"/>
</dbReference>
<feature type="transmembrane region" description="Helical" evidence="7">
    <location>
        <begin position="246"/>
        <end position="264"/>
    </location>
</feature>
<keyword evidence="5 7" id="KW-1133">Transmembrane helix</keyword>
<keyword evidence="4 7" id="KW-0812">Transmembrane</keyword>
<evidence type="ECO:0000313" key="10">
    <source>
        <dbReference type="Proteomes" id="UP000017090"/>
    </source>
</evidence>
<feature type="transmembrane region" description="Helical" evidence="7">
    <location>
        <begin position="395"/>
        <end position="417"/>
    </location>
</feature>
<feature type="transmembrane region" description="Helical" evidence="7">
    <location>
        <begin position="159"/>
        <end position="180"/>
    </location>
</feature>
<feature type="transmembrane region" description="Helical" evidence="7">
    <location>
        <begin position="314"/>
        <end position="336"/>
    </location>
</feature>
<dbReference type="eggNOG" id="COG2814">
    <property type="taxonomic scope" value="Bacteria"/>
</dbReference>
<evidence type="ECO:0000259" key="8">
    <source>
        <dbReference type="PROSITE" id="PS50850"/>
    </source>
</evidence>
<evidence type="ECO:0000313" key="9">
    <source>
        <dbReference type="EMBL" id="ERT58010.1"/>
    </source>
</evidence>
<name>U7UF85_9FIRM</name>
<dbReference type="Gene3D" id="1.20.1720.10">
    <property type="entry name" value="Multidrug resistance protein D"/>
    <property type="match status" value="1"/>
</dbReference>
<evidence type="ECO:0000256" key="1">
    <source>
        <dbReference type="ARBA" id="ARBA00004651"/>
    </source>
</evidence>
<feature type="transmembrane region" description="Helical" evidence="7">
    <location>
        <begin position="73"/>
        <end position="90"/>
    </location>
</feature>
<feature type="transmembrane region" description="Helical" evidence="7">
    <location>
        <begin position="217"/>
        <end position="234"/>
    </location>
</feature>
<keyword evidence="6 7" id="KW-0472">Membrane</keyword>
<feature type="transmembrane region" description="Helical" evidence="7">
    <location>
        <begin position="96"/>
        <end position="120"/>
    </location>
</feature>
<dbReference type="PROSITE" id="PS50850">
    <property type="entry name" value="MFS"/>
    <property type="match status" value="1"/>
</dbReference>
<comment type="subcellular location">
    <subcellularLocation>
        <location evidence="1">Cell membrane</location>
        <topology evidence="1">Multi-pass membrane protein</topology>
    </subcellularLocation>
</comment>
<feature type="transmembrane region" description="Helical" evidence="7">
    <location>
        <begin position="276"/>
        <end position="302"/>
    </location>
</feature>
<feature type="domain" description="Major facilitator superfamily (MFS) profile" evidence="8">
    <location>
        <begin position="7"/>
        <end position="445"/>
    </location>
</feature>
<dbReference type="Proteomes" id="UP000017090">
    <property type="component" value="Unassembled WGS sequence"/>
</dbReference>
<accession>U7UF85</accession>
<feature type="transmembrane region" description="Helical" evidence="7">
    <location>
        <begin position="9"/>
        <end position="31"/>
    </location>
</feature>